<feature type="region of interest" description="Disordered" evidence="2">
    <location>
        <begin position="101"/>
        <end position="121"/>
    </location>
</feature>
<comment type="function">
    <text evidence="1">Catalyzes the conversion of 7,8-dihydroneopterin to 6-hydroxymethyl-7,8-dihydropterin.</text>
</comment>
<evidence type="ECO:0000259" key="3">
    <source>
        <dbReference type="SMART" id="SM00905"/>
    </source>
</evidence>
<gene>
    <name evidence="4" type="primary">folB</name>
    <name evidence="4" type="ORF">C4F49_11535</name>
</gene>
<dbReference type="NCBIfam" id="TIGR00526">
    <property type="entry name" value="folB_dom"/>
    <property type="match status" value="1"/>
</dbReference>
<proteinExistence type="inferred from homology"/>
<dbReference type="InterPro" id="IPR006156">
    <property type="entry name" value="Dihydroneopterin_aldolase"/>
</dbReference>
<feature type="domain" description="Dihydroneopterin aldolase/epimerase" evidence="3">
    <location>
        <begin position="8"/>
        <end position="119"/>
    </location>
</feature>
<comment type="pathway">
    <text evidence="1">Cofactor biosynthesis; tetrahydrofolate biosynthesis; 2-amino-4-hydroxy-6-hydroxymethyl-7,8-dihydropteridine diphosphate from 7,8-dihydroneopterin triphosphate: step 3/4.</text>
</comment>
<dbReference type="GO" id="GO:0046654">
    <property type="term" value="P:tetrahydrofolate biosynthetic process"/>
    <property type="evidence" value="ECO:0007669"/>
    <property type="project" value="UniProtKB-UniRule"/>
</dbReference>
<dbReference type="EMBL" id="PRDK01000006">
    <property type="protein sequence ID" value="MBE8714315.1"/>
    <property type="molecule type" value="Genomic_DNA"/>
</dbReference>
<dbReference type="Pfam" id="PF02152">
    <property type="entry name" value="FolB"/>
    <property type="match status" value="1"/>
</dbReference>
<protein>
    <recommendedName>
        <fullName evidence="1">7,8-dihydroneopterin aldolase</fullName>
        <ecNumber evidence="1">4.1.2.25</ecNumber>
    </recommendedName>
</protein>
<dbReference type="AlphaFoldDB" id="A0A928YRM0"/>
<dbReference type="NCBIfam" id="TIGR00525">
    <property type="entry name" value="folB"/>
    <property type="match status" value="1"/>
</dbReference>
<keyword evidence="1" id="KW-0456">Lyase</keyword>
<evidence type="ECO:0000313" key="4">
    <source>
        <dbReference type="EMBL" id="MBE8714315.1"/>
    </source>
</evidence>
<evidence type="ECO:0000313" key="5">
    <source>
        <dbReference type="Proteomes" id="UP000616201"/>
    </source>
</evidence>
<reference evidence="4" key="1">
    <citation type="submission" date="2018-02" db="EMBL/GenBank/DDBJ databases">
        <authorList>
            <person name="Vasarhelyi B.M."/>
            <person name="Deshmukh S."/>
            <person name="Balint B."/>
            <person name="Kukolya J."/>
        </authorList>
    </citation>
    <scope>NUCLEOTIDE SEQUENCE</scope>
    <source>
        <strain evidence="4">KB22</strain>
    </source>
</reference>
<comment type="catalytic activity">
    <reaction evidence="1">
        <text>7,8-dihydroneopterin = 6-hydroxymethyl-7,8-dihydropterin + glycolaldehyde</text>
        <dbReference type="Rhea" id="RHEA:10540"/>
        <dbReference type="ChEBI" id="CHEBI:17001"/>
        <dbReference type="ChEBI" id="CHEBI:17071"/>
        <dbReference type="ChEBI" id="CHEBI:44841"/>
        <dbReference type="EC" id="4.1.2.25"/>
    </reaction>
</comment>
<comment type="caution">
    <text evidence="4">The sequence shown here is derived from an EMBL/GenBank/DDBJ whole genome shotgun (WGS) entry which is preliminary data.</text>
</comment>
<evidence type="ECO:0000256" key="1">
    <source>
        <dbReference type="RuleBase" id="RU362079"/>
    </source>
</evidence>
<keyword evidence="1" id="KW-0289">Folate biosynthesis</keyword>
<dbReference type="SUPFAM" id="SSF55620">
    <property type="entry name" value="Tetrahydrobiopterin biosynthesis enzymes-like"/>
    <property type="match status" value="1"/>
</dbReference>
<sequence>MATITQTVSLVDARFFSPIGFYPEEQILGNEFFVTVSVSFPFVNEETEELTNTLNYEKLYEVVSKVMSPKRKLLESAAEEILKAIISLQPTCQRAHVKIKKSNPPFGGDLSSSQVELHYEN</sequence>
<dbReference type="InterPro" id="IPR043133">
    <property type="entry name" value="GTP-CH-I_C/QueF"/>
</dbReference>
<dbReference type="GO" id="GO:0046656">
    <property type="term" value="P:folic acid biosynthetic process"/>
    <property type="evidence" value="ECO:0007669"/>
    <property type="project" value="UniProtKB-UniRule"/>
</dbReference>
<dbReference type="SMART" id="SM00905">
    <property type="entry name" value="FolB"/>
    <property type="match status" value="1"/>
</dbReference>
<accession>A0A928YRM0</accession>
<dbReference type="RefSeq" id="WP_196936437.1">
    <property type="nucleotide sequence ID" value="NZ_MU158698.1"/>
</dbReference>
<dbReference type="EC" id="4.1.2.25" evidence="1"/>
<name>A0A928YRM0_9SPHI</name>
<evidence type="ECO:0000256" key="2">
    <source>
        <dbReference type="SAM" id="MobiDB-lite"/>
    </source>
</evidence>
<dbReference type="Gene3D" id="3.30.1130.10">
    <property type="match status" value="1"/>
</dbReference>
<dbReference type="Proteomes" id="UP000616201">
    <property type="component" value="Unassembled WGS sequence"/>
</dbReference>
<comment type="similarity">
    <text evidence="1">Belongs to the DHNA family.</text>
</comment>
<keyword evidence="5" id="KW-1185">Reference proteome</keyword>
<dbReference type="InterPro" id="IPR006157">
    <property type="entry name" value="FolB_dom"/>
</dbReference>
<organism evidence="4 5">
    <name type="scientific">Sphingobacterium hungaricum</name>
    <dbReference type="NCBI Taxonomy" id="2082723"/>
    <lineage>
        <taxon>Bacteria</taxon>
        <taxon>Pseudomonadati</taxon>
        <taxon>Bacteroidota</taxon>
        <taxon>Sphingobacteriia</taxon>
        <taxon>Sphingobacteriales</taxon>
        <taxon>Sphingobacteriaceae</taxon>
        <taxon>Sphingobacterium</taxon>
    </lineage>
</organism>
<dbReference type="GO" id="GO:0004150">
    <property type="term" value="F:dihydroneopterin aldolase activity"/>
    <property type="evidence" value="ECO:0007669"/>
    <property type="project" value="UniProtKB-UniRule"/>
</dbReference>